<gene>
    <name evidence="8" type="ORF">TTHERM_00194360</name>
</gene>
<evidence type="ECO:0000256" key="3">
    <source>
        <dbReference type="ARBA" id="ARBA00022692"/>
    </source>
</evidence>
<keyword evidence="6 7" id="KW-0472">Membrane</keyword>
<dbReference type="Pfam" id="PF04511">
    <property type="entry name" value="DER1"/>
    <property type="match status" value="1"/>
</dbReference>
<dbReference type="eggNOG" id="KOG0858">
    <property type="taxonomic scope" value="Eukaryota"/>
</dbReference>
<feature type="transmembrane region" description="Helical" evidence="7">
    <location>
        <begin position="93"/>
        <end position="114"/>
    </location>
</feature>
<dbReference type="GeneID" id="7823161"/>
<name>Q23K99_TETTS</name>
<dbReference type="PANTHER" id="PTHR11009">
    <property type="entry name" value="DER1-LIKE PROTEIN, DERLIN"/>
    <property type="match status" value="1"/>
</dbReference>
<evidence type="ECO:0000313" key="8">
    <source>
        <dbReference type="EMBL" id="EAR96944.2"/>
    </source>
</evidence>
<dbReference type="RefSeq" id="XP_001017189.2">
    <property type="nucleotide sequence ID" value="XM_001017189.3"/>
</dbReference>
<reference evidence="9" key="1">
    <citation type="journal article" date="2006" name="PLoS Biol.">
        <title>Macronuclear genome sequence of the ciliate Tetrahymena thermophila, a model eukaryote.</title>
        <authorList>
            <person name="Eisen J.A."/>
            <person name="Coyne R.S."/>
            <person name="Wu M."/>
            <person name="Wu D."/>
            <person name="Thiagarajan M."/>
            <person name="Wortman J.R."/>
            <person name="Badger J.H."/>
            <person name="Ren Q."/>
            <person name="Amedeo P."/>
            <person name="Jones K.M."/>
            <person name="Tallon L.J."/>
            <person name="Delcher A.L."/>
            <person name="Salzberg S.L."/>
            <person name="Silva J.C."/>
            <person name="Haas B.J."/>
            <person name="Majoros W.H."/>
            <person name="Farzad M."/>
            <person name="Carlton J.M."/>
            <person name="Smith R.K. Jr."/>
            <person name="Garg J."/>
            <person name="Pearlman R.E."/>
            <person name="Karrer K.M."/>
            <person name="Sun L."/>
            <person name="Manning G."/>
            <person name="Elde N.C."/>
            <person name="Turkewitz A.P."/>
            <person name="Asai D.J."/>
            <person name="Wilkes D.E."/>
            <person name="Wang Y."/>
            <person name="Cai H."/>
            <person name="Collins K."/>
            <person name="Stewart B.A."/>
            <person name="Lee S.R."/>
            <person name="Wilamowska K."/>
            <person name="Weinberg Z."/>
            <person name="Ruzzo W.L."/>
            <person name="Wloga D."/>
            <person name="Gaertig J."/>
            <person name="Frankel J."/>
            <person name="Tsao C.-C."/>
            <person name="Gorovsky M.A."/>
            <person name="Keeling P.J."/>
            <person name="Waller R.F."/>
            <person name="Patron N.J."/>
            <person name="Cherry J.M."/>
            <person name="Stover N.A."/>
            <person name="Krieger C.J."/>
            <person name="del Toro C."/>
            <person name="Ryder H.F."/>
            <person name="Williamson S.C."/>
            <person name="Barbeau R.A."/>
            <person name="Hamilton E.P."/>
            <person name="Orias E."/>
        </authorList>
    </citation>
    <scope>NUCLEOTIDE SEQUENCE [LARGE SCALE GENOMIC DNA]</scope>
    <source>
        <strain evidence="9">SB210</strain>
    </source>
</reference>
<dbReference type="EMBL" id="GG662673">
    <property type="protein sequence ID" value="EAR96944.2"/>
    <property type="molecule type" value="Genomic_DNA"/>
</dbReference>
<feature type="transmembrane region" description="Helical" evidence="7">
    <location>
        <begin position="12"/>
        <end position="32"/>
    </location>
</feature>
<dbReference type="OrthoDB" id="1716531at2759"/>
<comment type="subcellular location">
    <subcellularLocation>
        <location evidence="1 7">Endoplasmic reticulum membrane</location>
        <topology evidence="1 7">Multi-pass membrane protein</topology>
    </subcellularLocation>
</comment>
<comment type="function">
    <text evidence="7">May be involved in the degradation of misfolded endoplasmic reticulum (ER) luminal proteins.</text>
</comment>
<dbReference type="STRING" id="312017.Q23K99"/>
<evidence type="ECO:0000256" key="4">
    <source>
        <dbReference type="ARBA" id="ARBA00022824"/>
    </source>
</evidence>
<keyword evidence="9" id="KW-1185">Reference proteome</keyword>
<accession>Q23K99</accession>
<dbReference type="InterPro" id="IPR007599">
    <property type="entry name" value="DER1"/>
</dbReference>
<keyword evidence="5 7" id="KW-1133">Transmembrane helix</keyword>
<dbReference type="HOGENOM" id="CLU_051898_5_2_1"/>
<dbReference type="AlphaFoldDB" id="Q23K99"/>
<dbReference type="GO" id="GO:0006950">
    <property type="term" value="P:response to stress"/>
    <property type="evidence" value="ECO:0007669"/>
    <property type="project" value="UniProtKB-ARBA"/>
</dbReference>
<dbReference type="InterPro" id="IPR035952">
    <property type="entry name" value="Rhomboid-like_sf"/>
</dbReference>
<dbReference type="FunCoup" id="Q23K99">
    <property type="interactions" value="272"/>
</dbReference>
<feature type="transmembrane region" description="Helical" evidence="7">
    <location>
        <begin position="53"/>
        <end position="73"/>
    </location>
</feature>
<dbReference type="InParanoid" id="Q23K99"/>
<protein>
    <recommendedName>
        <fullName evidence="7">Derlin</fullName>
    </recommendedName>
</protein>
<keyword evidence="4 7" id="KW-0256">Endoplasmic reticulum</keyword>
<evidence type="ECO:0000256" key="2">
    <source>
        <dbReference type="ARBA" id="ARBA00008917"/>
    </source>
</evidence>
<feature type="transmembrane region" description="Helical" evidence="7">
    <location>
        <begin position="135"/>
        <end position="155"/>
    </location>
</feature>
<proteinExistence type="inferred from homology"/>
<sequence>MLEDILSGIPPITRTMCGMILLLSVMTYTEIVQPYNLYFNLKLIVFKFQGWRLLTDLFYFGEMKLITLFKITLFCRFSSKLEDQTFRGNTANYCYFLLIGVLQLTVIASLFGLFNLSGSFETMILYLWCRRNKNAMFHVFGLIPIQAPYLAWFFILMQLFLNQSVVSDLAGIVVGHVYYFFYDVYPKLPLSTGANIMKTPRYFVKLCKLLKITDEKIPDDEDANEENVGDDYFAAEDIQNQNAQDEFLF</sequence>
<dbReference type="Proteomes" id="UP000009168">
    <property type="component" value="Unassembled WGS sequence"/>
</dbReference>
<feature type="transmembrane region" description="Helical" evidence="7">
    <location>
        <begin position="161"/>
        <end position="181"/>
    </location>
</feature>
<dbReference type="SUPFAM" id="SSF144091">
    <property type="entry name" value="Rhomboid-like"/>
    <property type="match status" value="1"/>
</dbReference>
<organism evidence="8 9">
    <name type="scientific">Tetrahymena thermophila (strain SB210)</name>
    <dbReference type="NCBI Taxonomy" id="312017"/>
    <lineage>
        <taxon>Eukaryota</taxon>
        <taxon>Sar</taxon>
        <taxon>Alveolata</taxon>
        <taxon>Ciliophora</taxon>
        <taxon>Intramacronucleata</taxon>
        <taxon>Oligohymenophorea</taxon>
        <taxon>Hymenostomatida</taxon>
        <taxon>Tetrahymenina</taxon>
        <taxon>Tetrahymenidae</taxon>
        <taxon>Tetrahymena</taxon>
    </lineage>
</organism>
<dbReference type="OMA" id="FKSQYWR"/>
<evidence type="ECO:0000256" key="7">
    <source>
        <dbReference type="RuleBase" id="RU363059"/>
    </source>
</evidence>
<dbReference type="GO" id="GO:0005789">
    <property type="term" value="C:endoplasmic reticulum membrane"/>
    <property type="evidence" value="ECO:0007669"/>
    <property type="project" value="UniProtKB-SubCell"/>
</dbReference>
<evidence type="ECO:0000256" key="5">
    <source>
        <dbReference type="ARBA" id="ARBA00022989"/>
    </source>
</evidence>
<evidence type="ECO:0000256" key="1">
    <source>
        <dbReference type="ARBA" id="ARBA00004477"/>
    </source>
</evidence>
<evidence type="ECO:0000313" key="9">
    <source>
        <dbReference type="Proteomes" id="UP000009168"/>
    </source>
</evidence>
<keyword evidence="3 7" id="KW-0812">Transmembrane</keyword>
<dbReference type="KEGG" id="tet:TTHERM_00194360"/>
<comment type="similarity">
    <text evidence="2 7">Belongs to the derlin family.</text>
</comment>
<evidence type="ECO:0000256" key="6">
    <source>
        <dbReference type="ARBA" id="ARBA00023136"/>
    </source>
</evidence>